<dbReference type="CTD" id="6749163"/>
<dbReference type="GO" id="GO:0070765">
    <property type="term" value="C:gamma-secretase complex"/>
    <property type="evidence" value="ECO:0000318"/>
    <property type="project" value="GO_Central"/>
</dbReference>
<feature type="transmembrane region" description="Helical" evidence="7">
    <location>
        <begin position="6"/>
        <end position="26"/>
    </location>
</feature>
<accession>B3RLD0</accession>
<dbReference type="GO" id="GO:0016485">
    <property type="term" value="P:protein processing"/>
    <property type="evidence" value="ECO:0000318"/>
    <property type="project" value="GO_Central"/>
</dbReference>
<dbReference type="eggNOG" id="KOG3972">
    <property type="taxonomic scope" value="Eukaryota"/>
</dbReference>
<keyword evidence="4" id="KW-0914">Notch signaling pathway</keyword>
<reference evidence="8 9" key="1">
    <citation type="journal article" date="2008" name="Nature">
        <title>The Trichoplax genome and the nature of placozoans.</title>
        <authorList>
            <person name="Srivastava M."/>
            <person name="Begovic E."/>
            <person name="Chapman J."/>
            <person name="Putnam N.H."/>
            <person name="Hellsten U."/>
            <person name="Kawashima T."/>
            <person name="Kuo A."/>
            <person name="Mitros T."/>
            <person name="Salamov A."/>
            <person name="Carpenter M.L."/>
            <person name="Signorovitch A.Y."/>
            <person name="Moreno M.A."/>
            <person name="Kamm K."/>
            <person name="Grimwood J."/>
            <person name="Schmutz J."/>
            <person name="Shapiro H."/>
            <person name="Grigoriev I.V."/>
            <person name="Buss L.W."/>
            <person name="Schierwater B."/>
            <person name="Dellaporta S.L."/>
            <person name="Rokhsar D.S."/>
        </authorList>
    </citation>
    <scope>NUCLEOTIDE SEQUENCE [LARGE SCALE GENOMIC DNA]</scope>
    <source>
        <strain evidence="8 9">Grell-BS-1999</strain>
    </source>
</reference>
<dbReference type="EMBL" id="DS985241">
    <property type="protein sequence ID" value="EDV28746.1"/>
    <property type="molecule type" value="Genomic_DNA"/>
</dbReference>
<comment type="similarity">
    <text evidence="2">Belongs to the APH-1 family.</text>
</comment>
<dbReference type="RefSeq" id="XP_002107948.1">
    <property type="nucleotide sequence ID" value="XM_002107912.1"/>
</dbReference>
<dbReference type="Pfam" id="PF06105">
    <property type="entry name" value="Aph-1"/>
    <property type="match status" value="1"/>
</dbReference>
<feature type="transmembrane region" description="Helical" evidence="7">
    <location>
        <begin position="185"/>
        <end position="203"/>
    </location>
</feature>
<evidence type="ECO:0000256" key="2">
    <source>
        <dbReference type="ARBA" id="ARBA00005577"/>
    </source>
</evidence>
<evidence type="ECO:0000256" key="1">
    <source>
        <dbReference type="ARBA" id="ARBA00004141"/>
    </source>
</evidence>
<dbReference type="OrthoDB" id="6507463at2759"/>
<feature type="transmembrane region" description="Helical" evidence="7">
    <location>
        <begin position="150"/>
        <end position="173"/>
    </location>
</feature>
<dbReference type="GO" id="GO:0005783">
    <property type="term" value="C:endoplasmic reticulum"/>
    <property type="evidence" value="ECO:0000318"/>
    <property type="project" value="GO_Central"/>
</dbReference>
<dbReference type="GeneID" id="6749163"/>
<keyword evidence="3 7" id="KW-0812">Transmembrane</keyword>
<sequence length="252" mass="27846">MAFMSWFGYTFIAFGPSLAIFTMTIADDATQIIIMFTSAFFWLVSLLFSSIIWQIPFSDLKLRLGISVALCVAIQELFRYLFYLLMKKADKGLLSITTSSTISQTRQRKHKIAYVAGFGFGVMSGAFSVVNLLATASGPGTVGIKGNSDLFFLSSAIFTSIFILLNIFWSVIIFDGFDKRNWKKIAYVFATHELTSLLTLVNVGHQPNYSASITTSCLVLLITTIVALYTAGGNIKSLITSLVKRQVVTQVR</sequence>
<evidence type="ECO:0000313" key="9">
    <source>
        <dbReference type="Proteomes" id="UP000009022"/>
    </source>
</evidence>
<protein>
    <recommendedName>
        <fullName evidence="10">Gamma-secretase subunit Aph-1</fullName>
    </recommendedName>
</protein>
<keyword evidence="9" id="KW-1185">Reference proteome</keyword>
<dbReference type="STRING" id="10228.B3RLD0"/>
<dbReference type="AlphaFoldDB" id="B3RLD0"/>
<dbReference type="HOGENOM" id="CLU_086389_0_0_1"/>
<keyword evidence="5 7" id="KW-1133">Transmembrane helix</keyword>
<evidence type="ECO:0008006" key="10">
    <source>
        <dbReference type="Google" id="ProtNLM"/>
    </source>
</evidence>
<evidence type="ECO:0000256" key="3">
    <source>
        <dbReference type="ARBA" id="ARBA00022692"/>
    </source>
</evidence>
<dbReference type="GO" id="GO:0030674">
    <property type="term" value="F:protein-macromolecule adaptor activity"/>
    <property type="evidence" value="ECO:0000318"/>
    <property type="project" value="GO_Central"/>
</dbReference>
<dbReference type="GO" id="GO:0007219">
    <property type="term" value="P:Notch signaling pathway"/>
    <property type="evidence" value="ECO:0007669"/>
    <property type="project" value="UniProtKB-KW"/>
</dbReference>
<evidence type="ECO:0000313" key="8">
    <source>
        <dbReference type="EMBL" id="EDV28746.1"/>
    </source>
</evidence>
<dbReference type="InterPro" id="IPR009294">
    <property type="entry name" value="Aph-1"/>
</dbReference>
<name>B3RLD0_TRIAD</name>
<evidence type="ECO:0000256" key="4">
    <source>
        <dbReference type="ARBA" id="ARBA00022976"/>
    </source>
</evidence>
<evidence type="ECO:0000256" key="6">
    <source>
        <dbReference type="ARBA" id="ARBA00023136"/>
    </source>
</evidence>
<feature type="transmembrane region" description="Helical" evidence="7">
    <location>
        <begin position="33"/>
        <end position="56"/>
    </location>
</feature>
<evidence type="ECO:0000256" key="5">
    <source>
        <dbReference type="ARBA" id="ARBA00022989"/>
    </source>
</evidence>
<dbReference type="PhylomeDB" id="B3RLD0"/>
<dbReference type="KEGG" id="tad:TRIADDRAFT_19466"/>
<feature type="transmembrane region" description="Helical" evidence="7">
    <location>
        <begin position="112"/>
        <end position="130"/>
    </location>
</feature>
<dbReference type="Proteomes" id="UP000009022">
    <property type="component" value="Unassembled WGS sequence"/>
</dbReference>
<feature type="transmembrane region" description="Helical" evidence="7">
    <location>
        <begin position="209"/>
        <end position="231"/>
    </location>
</feature>
<keyword evidence="6 7" id="KW-0472">Membrane</keyword>
<gene>
    <name evidence="8" type="ORF">TRIADDRAFT_19466</name>
</gene>
<proteinExistence type="inferred from homology"/>
<evidence type="ECO:0000256" key="7">
    <source>
        <dbReference type="SAM" id="Phobius"/>
    </source>
</evidence>
<dbReference type="InParanoid" id="B3RLD0"/>
<dbReference type="FunCoup" id="B3RLD0">
    <property type="interactions" value="864"/>
</dbReference>
<dbReference type="OMA" id="DTNNYLH"/>
<organism evidence="8 9">
    <name type="scientific">Trichoplax adhaerens</name>
    <name type="common">Trichoplax reptans</name>
    <dbReference type="NCBI Taxonomy" id="10228"/>
    <lineage>
        <taxon>Eukaryota</taxon>
        <taxon>Metazoa</taxon>
        <taxon>Placozoa</taxon>
        <taxon>Uniplacotomia</taxon>
        <taxon>Trichoplacea</taxon>
        <taxon>Trichoplacidae</taxon>
        <taxon>Trichoplax</taxon>
    </lineage>
</organism>
<dbReference type="PANTHER" id="PTHR12889">
    <property type="entry name" value="GAMMA-SECRETASE SUBUNIT APH-1"/>
    <property type="match status" value="1"/>
</dbReference>
<comment type="subcellular location">
    <subcellularLocation>
        <location evidence="1">Membrane</location>
        <topology evidence="1">Multi-pass membrane protein</topology>
    </subcellularLocation>
</comment>